<dbReference type="InterPro" id="IPR038717">
    <property type="entry name" value="Tc1-like_DDE_dom"/>
</dbReference>
<sequence>MAQPLSMDLRSRLVAAVDGGMSCRAAAARFGVAPSTAIRWQAQRRDTGDFAPKPQGGDMRSRRVEERAADILAIWELRKDISLEELRLALVEVDLHVSVAGLHRFFVRRGMTPQKKTGHAVEQDRPDVLKQRRDWFEGQTDLEPERLVFIDETWTATNMTRSHGRCRKGERLRMGFPHGHRKTTTLVAGLRMSGMIAPMVLDGPINGDWFEAYVTQVLVPALRPGDTVIMDNLSSHKRASVRDRIEAAGATLRFLPPYSPDFNPIEKAFSRLKAMLRKIGERTVSGLWDLIGSLVDIFQPNECANYFSSCGYDPE</sequence>
<dbReference type="PANTHER" id="PTHR46564">
    <property type="entry name" value="TRANSPOSASE"/>
    <property type="match status" value="1"/>
</dbReference>
<gene>
    <name evidence="3" type="ORF">RFM51_30485</name>
</gene>
<reference evidence="3 4" key="1">
    <citation type="submission" date="2023-08" db="EMBL/GenBank/DDBJ databases">
        <title>Implementing the SeqCode for naming new Mesorhizobium species isolated from Vachellia karroo root nodules.</title>
        <authorList>
            <person name="Van Lill M."/>
        </authorList>
    </citation>
    <scope>NUCLEOTIDE SEQUENCE [LARGE SCALE GENOMIC DNA]</scope>
    <source>
        <strain evidence="3 4">VK3E</strain>
    </source>
</reference>
<organism evidence="3 4">
    <name type="scientific">Mesorhizobium australafricanum</name>
    <dbReference type="NCBI Taxonomy" id="3072311"/>
    <lineage>
        <taxon>Bacteria</taxon>
        <taxon>Pseudomonadati</taxon>
        <taxon>Pseudomonadota</taxon>
        <taxon>Alphaproteobacteria</taxon>
        <taxon>Hyphomicrobiales</taxon>
        <taxon>Phyllobacteriaceae</taxon>
        <taxon>Mesorhizobium</taxon>
    </lineage>
</organism>
<dbReference type="InterPro" id="IPR009057">
    <property type="entry name" value="Homeodomain-like_sf"/>
</dbReference>
<dbReference type="RefSeq" id="WP_320217865.1">
    <property type="nucleotide sequence ID" value="NZ_JAVIIS010000097.1"/>
</dbReference>
<name>A0ABU4XA01_9HYPH</name>
<dbReference type="Gene3D" id="3.30.420.10">
    <property type="entry name" value="Ribonuclease H-like superfamily/Ribonuclease H"/>
    <property type="match status" value="1"/>
</dbReference>
<dbReference type="PANTHER" id="PTHR46564:SF1">
    <property type="entry name" value="TRANSPOSASE"/>
    <property type="match status" value="1"/>
</dbReference>
<accession>A0ABU4XA01</accession>
<dbReference type="InterPro" id="IPR036397">
    <property type="entry name" value="RNaseH_sf"/>
</dbReference>
<evidence type="ECO:0000256" key="1">
    <source>
        <dbReference type="SAM" id="MobiDB-lite"/>
    </source>
</evidence>
<dbReference type="Pfam" id="PF13358">
    <property type="entry name" value="DDE_3"/>
    <property type="match status" value="1"/>
</dbReference>
<evidence type="ECO:0000259" key="2">
    <source>
        <dbReference type="Pfam" id="PF13358"/>
    </source>
</evidence>
<protein>
    <submittedName>
        <fullName evidence="3">IS630 family transposase</fullName>
    </submittedName>
</protein>
<proteinExistence type="predicted"/>
<dbReference type="SUPFAM" id="SSF46689">
    <property type="entry name" value="Homeodomain-like"/>
    <property type="match status" value="1"/>
</dbReference>
<evidence type="ECO:0000313" key="3">
    <source>
        <dbReference type="EMBL" id="MDX8443889.1"/>
    </source>
</evidence>
<evidence type="ECO:0000313" key="4">
    <source>
        <dbReference type="Proteomes" id="UP001272097"/>
    </source>
</evidence>
<comment type="caution">
    <text evidence="3">The sequence shown here is derived from an EMBL/GenBank/DDBJ whole genome shotgun (WGS) entry which is preliminary data.</text>
</comment>
<keyword evidence="4" id="KW-1185">Reference proteome</keyword>
<feature type="region of interest" description="Disordered" evidence="1">
    <location>
        <begin position="43"/>
        <end position="62"/>
    </location>
</feature>
<dbReference type="NCBIfam" id="NF033545">
    <property type="entry name" value="transpos_IS630"/>
    <property type="match status" value="1"/>
</dbReference>
<dbReference type="EMBL" id="JAVIIS010000097">
    <property type="protein sequence ID" value="MDX8443889.1"/>
    <property type="molecule type" value="Genomic_DNA"/>
</dbReference>
<dbReference type="Proteomes" id="UP001272097">
    <property type="component" value="Unassembled WGS sequence"/>
</dbReference>
<feature type="domain" description="Tc1-like transposase DDE" evidence="2">
    <location>
        <begin position="146"/>
        <end position="278"/>
    </location>
</feature>
<dbReference type="InterPro" id="IPR047655">
    <property type="entry name" value="Transpos_IS630-like"/>
</dbReference>